<dbReference type="InterPro" id="IPR000980">
    <property type="entry name" value="SH2"/>
</dbReference>
<dbReference type="SMART" id="SM00326">
    <property type="entry name" value="SH3"/>
    <property type="match status" value="1"/>
</dbReference>
<evidence type="ECO:0000259" key="5">
    <source>
        <dbReference type="PROSITE" id="PS50001"/>
    </source>
</evidence>
<evidence type="ECO:0000313" key="9">
    <source>
        <dbReference type="WBParaSite" id="TTAC_0000909301-mRNA-1"/>
    </source>
</evidence>
<keyword evidence="3" id="KW-0727">SH2 domain</keyword>
<dbReference type="EMBL" id="UYWX01020674">
    <property type="protein sequence ID" value="VDM33791.1"/>
    <property type="molecule type" value="Genomic_DNA"/>
</dbReference>
<dbReference type="PANTHER" id="PTHR14119:SF3">
    <property type="entry name" value="ISOCHORISMATASE DOMAIN-CONTAINING PROTEIN 2"/>
    <property type="match status" value="1"/>
</dbReference>
<dbReference type="FunFam" id="3.40.50.850:FF:000001">
    <property type="entry name" value="Isochorismatase domain-containing protein 1"/>
    <property type="match status" value="1"/>
</dbReference>
<proteinExistence type="inferred from homology"/>
<dbReference type="CDD" id="cd00174">
    <property type="entry name" value="SH3"/>
    <property type="match status" value="1"/>
</dbReference>
<dbReference type="AlphaFoldDB" id="A0A0R3X6G2"/>
<evidence type="ECO:0000256" key="1">
    <source>
        <dbReference type="ARBA" id="ARBA00006336"/>
    </source>
</evidence>
<dbReference type="SUPFAM" id="SSF55550">
    <property type="entry name" value="SH2 domain"/>
    <property type="match status" value="1"/>
</dbReference>
<dbReference type="PROSITE" id="PS50001">
    <property type="entry name" value="SH2"/>
    <property type="match status" value="1"/>
</dbReference>
<reference evidence="9" key="1">
    <citation type="submission" date="2017-02" db="UniProtKB">
        <authorList>
            <consortium name="WormBaseParasite"/>
        </authorList>
    </citation>
    <scope>IDENTIFICATION</scope>
</reference>
<dbReference type="PRINTS" id="PR00401">
    <property type="entry name" value="SH2DOMAIN"/>
</dbReference>
<dbReference type="SMART" id="SM00252">
    <property type="entry name" value="SH2"/>
    <property type="match status" value="1"/>
</dbReference>
<evidence type="ECO:0000256" key="4">
    <source>
        <dbReference type="PROSITE-ProRule" id="PRU00192"/>
    </source>
</evidence>
<dbReference type="Gene3D" id="3.30.505.10">
    <property type="entry name" value="SH2 domain"/>
    <property type="match status" value="1"/>
</dbReference>
<feature type="domain" description="SH2" evidence="5">
    <location>
        <begin position="12"/>
        <end position="100"/>
    </location>
</feature>
<dbReference type="Gene3D" id="3.40.50.850">
    <property type="entry name" value="Isochorismatase-like"/>
    <property type="match status" value="1"/>
</dbReference>
<dbReference type="WBParaSite" id="TTAC_0000909301-mRNA-1">
    <property type="protein sequence ID" value="TTAC_0000909301-mRNA-1"/>
    <property type="gene ID" value="TTAC_0000909301"/>
</dbReference>
<dbReference type="PANTHER" id="PTHR14119">
    <property type="entry name" value="HYDROLASE"/>
    <property type="match status" value="1"/>
</dbReference>
<dbReference type="STRING" id="6205.A0A0R3X6G2"/>
<dbReference type="SUPFAM" id="SSF50044">
    <property type="entry name" value="SH3-domain"/>
    <property type="match status" value="1"/>
</dbReference>
<dbReference type="Pfam" id="PF00017">
    <property type="entry name" value="SH2"/>
    <property type="match status" value="1"/>
</dbReference>
<evidence type="ECO:0000259" key="6">
    <source>
        <dbReference type="PROSITE" id="PS50002"/>
    </source>
</evidence>
<evidence type="ECO:0000313" key="8">
    <source>
        <dbReference type="Proteomes" id="UP000274429"/>
    </source>
</evidence>
<name>A0A0R3X6G2_HYDTA</name>
<dbReference type="PROSITE" id="PS50002">
    <property type="entry name" value="SH3"/>
    <property type="match status" value="1"/>
</dbReference>
<protein>
    <submittedName>
        <fullName evidence="9">SH2 domain-containing protein</fullName>
    </submittedName>
</protein>
<reference evidence="7 8" key="2">
    <citation type="submission" date="2018-11" db="EMBL/GenBank/DDBJ databases">
        <authorList>
            <consortium name="Pathogen Informatics"/>
        </authorList>
    </citation>
    <scope>NUCLEOTIDE SEQUENCE [LARGE SCALE GENOMIC DNA]</scope>
</reference>
<gene>
    <name evidence="7" type="ORF">TTAC_LOCUS9078</name>
</gene>
<dbReference type="Pfam" id="PF00018">
    <property type="entry name" value="SH3_1"/>
    <property type="match status" value="1"/>
</dbReference>
<organism evidence="9">
    <name type="scientific">Hydatigena taeniaeformis</name>
    <name type="common">Feline tapeworm</name>
    <name type="synonym">Taenia taeniaeformis</name>
    <dbReference type="NCBI Taxonomy" id="6205"/>
    <lineage>
        <taxon>Eukaryota</taxon>
        <taxon>Metazoa</taxon>
        <taxon>Spiralia</taxon>
        <taxon>Lophotrochozoa</taxon>
        <taxon>Platyhelminthes</taxon>
        <taxon>Cestoda</taxon>
        <taxon>Eucestoda</taxon>
        <taxon>Cyclophyllidea</taxon>
        <taxon>Taeniidae</taxon>
        <taxon>Hydatigera</taxon>
    </lineage>
</organism>
<sequence length="413" mass="45627">MDGPVIPPDSVWYFGEISREKTNEILLNQPVGTFLIRDSSTTSGYVLSIKEITKVVRYLINYSKETSEFTFGNLKFESLEAVLEYYSQGRSSACFLVKPAPKERLLALYDFPGDRKEDLPLSKGDMVAFVIQKKDWILCSLSDGRRGWVPANHLAPYKAELLASLKVASENLNTMSYCSLCGILGVPVDAKVIRSRLPSIFQTNHLEIQMSALPRVGKLVASRTALFVCDMQEKFRSSISHFAAITSVSGRLIAAAKMLGMPIIVTEMYPKGLGQTVEDLGDLSGIPVIPKLSFSMITKELESMVDLKKDVNSVILCGIETHVCVQRTALELLERGIDVHCVADAVSSRSMVDRMFALERMRQSGVFVTTSESIILGLVDGSEHPLFKSLQNLIIPKAPDSGLLSLKAEEHKL</sequence>
<comment type="similarity">
    <text evidence="1">Belongs to the isochorismatase family.</text>
</comment>
<keyword evidence="8" id="KW-1185">Reference proteome</keyword>
<evidence type="ECO:0000256" key="3">
    <source>
        <dbReference type="PROSITE-ProRule" id="PRU00191"/>
    </source>
</evidence>
<dbReference type="SUPFAM" id="SSF52499">
    <property type="entry name" value="Isochorismatase-like hydrolases"/>
    <property type="match status" value="1"/>
</dbReference>
<dbReference type="OrthoDB" id="269496at2759"/>
<dbReference type="InterPro" id="IPR036380">
    <property type="entry name" value="Isochorismatase-like_sf"/>
</dbReference>
<dbReference type="Pfam" id="PF00857">
    <property type="entry name" value="Isochorismatase"/>
    <property type="match status" value="1"/>
</dbReference>
<evidence type="ECO:0000313" key="7">
    <source>
        <dbReference type="EMBL" id="VDM33791.1"/>
    </source>
</evidence>
<dbReference type="InterPro" id="IPR001452">
    <property type="entry name" value="SH3_domain"/>
</dbReference>
<dbReference type="CDD" id="cd01012">
    <property type="entry name" value="YcaC_related"/>
    <property type="match status" value="1"/>
</dbReference>
<accession>A0A0R3X6G2</accession>
<dbReference type="Gene3D" id="2.30.30.40">
    <property type="entry name" value="SH3 Domains"/>
    <property type="match status" value="1"/>
</dbReference>
<dbReference type="Proteomes" id="UP000274429">
    <property type="component" value="Unassembled WGS sequence"/>
</dbReference>
<dbReference type="InterPro" id="IPR050993">
    <property type="entry name" value="Isochorismatase_domain"/>
</dbReference>
<keyword evidence="2 4" id="KW-0728">SH3 domain</keyword>
<dbReference type="InterPro" id="IPR036860">
    <property type="entry name" value="SH2_dom_sf"/>
</dbReference>
<evidence type="ECO:0000256" key="2">
    <source>
        <dbReference type="ARBA" id="ARBA00022443"/>
    </source>
</evidence>
<dbReference type="InterPro" id="IPR036028">
    <property type="entry name" value="SH3-like_dom_sf"/>
</dbReference>
<dbReference type="InterPro" id="IPR000868">
    <property type="entry name" value="Isochorismatase-like_dom"/>
</dbReference>
<feature type="domain" description="SH3" evidence="6">
    <location>
        <begin position="100"/>
        <end position="159"/>
    </location>
</feature>